<dbReference type="InterPro" id="IPR011744">
    <property type="entry name" value="ATPase_gene1"/>
</dbReference>
<dbReference type="EMBL" id="SMFP01000002">
    <property type="protein sequence ID" value="TDE40072.1"/>
    <property type="molecule type" value="Genomic_DNA"/>
</dbReference>
<evidence type="ECO:0000313" key="4">
    <source>
        <dbReference type="Proteomes" id="UP000294662"/>
    </source>
</evidence>
<dbReference type="AlphaFoldDB" id="A0A4R5EYP1"/>
<dbReference type="NCBIfam" id="TIGR02230">
    <property type="entry name" value="ATPase_gene1"/>
    <property type="match status" value="1"/>
</dbReference>
<dbReference type="Proteomes" id="UP000294662">
    <property type="component" value="Unassembled WGS sequence"/>
</dbReference>
<proteinExistence type="predicted"/>
<gene>
    <name evidence="3" type="ORF">E1B25_03700</name>
</gene>
<organism evidence="3 4">
    <name type="scientific">Antarcticimicrobium sediminis</name>
    <dbReference type="NCBI Taxonomy" id="2546227"/>
    <lineage>
        <taxon>Bacteria</taxon>
        <taxon>Pseudomonadati</taxon>
        <taxon>Pseudomonadota</taxon>
        <taxon>Alphaproteobacteria</taxon>
        <taxon>Rhodobacterales</taxon>
        <taxon>Paracoccaceae</taxon>
        <taxon>Antarcticimicrobium</taxon>
    </lineage>
</organism>
<comment type="caution">
    <text evidence="3">The sequence shown here is derived from an EMBL/GenBank/DDBJ whole genome shotgun (WGS) entry which is preliminary data.</text>
</comment>
<name>A0A4R5EYP1_9RHOB</name>
<feature type="compositionally biased region" description="Basic and acidic residues" evidence="1">
    <location>
        <begin position="122"/>
        <end position="139"/>
    </location>
</feature>
<dbReference type="OrthoDB" id="466056at2"/>
<keyword evidence="2" id="KW-0812">Transmembrane</keyword>
<evidence type="ECO:0000256" key="2">
    <source>
        <dbReference type="SAM" id="Phobius"/>
    </source>
</evidence>
<dbReference type="Pfam" id="PF09527">
    <property type="entry name" value="ATPase_gene1"/>
    <property type="match status" value="1"/>
</dbReference>
<keyword evidence="2" id="KW-0472">Membrane</keyword>
<dbReference type="RefSeq" id="WP_132827328.1">
    <property type="nucleotide sequence ID" value="NZ_SMFP01000002.1"/>
</dbReference>
<evidence type="ECO:0000256" key="1">
    <source>
        <dbReference type="SAM" id="MobiDB-lite"/>
    </source>
</evidence>
<keyword evidence="4" id="KW-1185">Reference proteome</keyword>
<evidence type="ECO:0000313" key="3">
    <source>
        <dbReference type="EMBL" id="TDE40072.1"/>
    </source>
</evidence>
<feature type="transmembrane region" description="Helical" evidence="2">
    <location>
        <begin position="48"/>
        <end position="73"/>
    </location>
</feature>
<evidence type="ECO:0008006" key="5">
    <source>
        <dbReference type="Google" id="ProtNLM"/>
    </source>
</evidence>
<reference evidence="3 4" key="1">
    <citation type="submission" date="2019-03" db="EMBL/GenBank/DDBJ databases">
        <authorList>
            <person name="Zhang S."/>
        </authorList>
    </citation>
    <scope>NUCLEOTIDE SEQUENCE [LARGE SCALE GENOMIC DNA]</scope>
    <source>
        <strain evidence="3 4">S4J41</strain>
    </source>
</reference>
<accession>A0A4R5EYP1</accession>
<keyword evidence="2" id="KW-1133">Transmembrane helix</keyword>
<protein>
    <recommendedName>
        <fullName evidence="5">ATP synthase protein I</fullName>
    </recommendedName>
</protein>
<feature type="region of interest" description="Disordered" evidence="1">
    <location>
        <begin position="114"/>
        <end position="139"/>
    </location>
</feature>
<feature type="transmembrane region" description="Helical" evidence="2">
    <location>
        <begin position="85"/>
        <end position="106"/>
    </location>
</feature>
<sequence length="139" mass="15085">MTGPETGPDKDLVGHKSATGAAQEGIEQTIARKAQQHVRARREGRHTVWFGVGMFGLVGWAVAVPTLAGVALGRWLDARFADGPSWTIMGLLAGVTLGSLNAWWWVRRTGLGQDNITGPSREPNREPSQEKRKDTGDEL</sequence>
<dbReference type="InterPro" id="IPR032820">
    <property type="entry name" value="ATPase_put"/>
</dbReference>